<dbReference type="Proteomes" id="UP000568664">
    <property type="component" value="Unassembled WGS sequence"/>
</dbReference>
<dbReference type="PANTHER" id="PTHR32089:SF52">
    <property type="entry name" value="CHEMOTAXIS SIGNAL TRANSDUCTION SYSTEM METHYL ACCEPTING SENSORY TRANSDUCER WITH PAS SENSORY DOMAIN"/>
    <property type="match status" value="1"/>
</dbReference>
<keyword evidence="9 11" id="KW-0807">Transducer</keyword>
<keyword evidence="5" id="KW-0997">Cell inner membrane</keyword>
<evidence type="ECO:0000256" key="10">
    <source>
        <dbReference type="ARBA" id="ARBA00029447"/>
    </source>
</evidence>
<evidence type="ECO:0000256" key="6">
    <source>
        <dbReference type="ARBA" id="ARBA00022692"/>
    </source>
</evidence>
<feature type="transmembrane region" description="Helical" evidence="12">
    <location>
        <begin position="173"/>
        <end position="192"/>
    </location>
</feature>
<reference evidence="15 16" key="1">
    <citation type="submission" date="2020-04" db="EMBL/GenBank/DDBJ databases">
        <title>Thalassotalea sp. M1531, isolated from the surface of marine red alga.</title>
        <authorList>
            <person name="Pang L."/>
            <person name="Lu D.-C."/>
        </authorList>
    </citation>
    <scope>NUCLEOTIDE SEQUENCE [LARGE SCALE GENOMIC DNA]</scope>
    <source>
        <strain evidence="15 16">M1531</strain>
    </source>
</reference>
<keyword evidence="16" id="KW-1185">Reference proteome</keyword>
<evidence type="ECO:0000256" key="12">
    <source>
        <dbReference type="SAM" id="Phobius"/>
    </source>
</evidence>
<keyword evidence="4" id="KW-0145">Chemotaxis</keyword>
<evidence type="ECO:0000256" key="4">
    <source>
        <dbReference type="ARBA" id="ARBA00022500"/>
    </source>
</evidence>
<dbReference type="InterPro" id="IPR000014">
    <property type="entry name" value="PAS"/>
</dbReference>
<dbReference type="PANTHER" id="PTHR32089">
    <property type="entry name" value="METHYL-ACCEPTING CHEMOTAXIS PROTEIN MCPB"/>
    <property type="match status" value="1"/>
</dbReference>
<evidence type="ECO:0000313" key="15">
    <source>
        <dbReference type="EMBL" id="NMP30201.1"/>
    </source>
</evidence>
<evidence type="ECO:0000256" key="3">
    <source>
        <dbReference type="ARBA" id="ARBA00022481"/>
    </source>
</evidence>
<keyword evidence="3" id="KW-0488">Methylation</keyword>
<dbReference type="FunFam" id="3.30.450.20:FF:000046">
    <property type="entry name" value="Aerotaxis sensor receptor"/>
    <property type="match status" value="1"/>
</dbReference>
<dbReference type="Pfam" id="PF08447">
    <property type="entry name" value="PAS_3"/>
    <property type="match status" value="1"/>
</dbReference>
<dbReference type="GO" id="GO:0004888">
    <property type="term" value="F:transmembrane signaling receptor activity"/>
    <property type="evidence" value="ECO:0007669"/>
    <property type="project" value="InterPro"/>
</dbReference>
<dbReference type="InterPro" id="IPR013655">
    <property type="entry name" value="PAS_fold_3"/>
</dbReference>
<dbReference type="SUPFAM" id="SSF58104">
    <property type="entry name" value="Methyl-accepting chemotaxis protein (MCP) signaling domain"/>
    <property type="match status" value="1"/>
</dbReference>
<evidence type="ECO:0000256" key="9">
    <source>
        <dbReference type="ARBA" id="ARBA00023224"/>
    </source>
</evidence>
<protein>
    <submittedName>
        <fullName evidence="15">Methyl-accepting chemotaxis protein</fullName>
    </submittedName>
</protein>
<dbReference type="RefSeq" id="WP_169073536.1">
    <property type="nucleotide sequence ID" value="NZ_JABBXH010000001.1"/>
</dbReference>
<keyword evidence="6 12" id="KW-0812">Transmembrane</keyword>
<proteinExistence type="inferred from homology"/>
<dbReference type="PROSITE" id="PS50112">
    <property type="entry name" value="PAS"/>
    <property type="match status" value="1"/>
</dbReference>
<evidence type="ECO:0000256" key="1">
    <source>
        <dbReference type="ARBA" id="ARBA00004429"/>
    </source>
</evidence>
<feature type="domain" description="Methyl-accepting transducer" evidence="13">
    <location>
        <begin position="243"/>
        <end position="479"/>
    </location>
</feature>
<dbReference type="CDD" id="cd00130">
    <property type="entry name" value="PAS"/>
    <property type="match status" value="1"/>
</dbReference>
<dbReference type="InterPro" id="IPR035965">
    <property type="entry name" value="PAS-like_dom_sf"/>
</dbReference>
<dbReference type="PROSITE" id="PS50111">
    <property type="entry name" value="CHEMOTAXIS_TRANSDUC_2"/>
    <property type="match status" value="1"/>
</dbReference>
<dbReference type="EMBL" id="JABBXH010000001">
    <property type="protein sequence ID" value="NMP30201.1"/>
    <property type="molecule type" value="Genomic_DNA"/>
</dbReference>
<evidence type="ECO:0000256" key="2">
    <source>
        <dbReference type="ARBA" id="ARBA00022475"/>
    </source>
</evidence>
<feature type="domain" description="PAS" evidence="14">
    <location>
        <begin position="20"/>
        <end position="59"/>
    </location>
</feature>
<comment type="subcellular location">
    <subcellularLocation>
        <location evidence="1">Cell inner membrane</location>
        <topology evidence="1">Multi-pass membrane protein</topology>
    </subcellularLocation>
</comment>
<gene>
    <name evidence="15" type="ORF">HII17_01390</name>
</gene>
<sequence length="514" mass="55761">MEIRPNNGKEILFPESEQLVSITDTRGVITYANDVFCKVAGFTQEELLGKPHNIVRHPDMPKAAFGDLWEKLKRGDSWRGFVKNRCKNGDYYWVDAFVTPLYENGVVTGYQSVRCKPTQEQKEKAQSLYDAINGGNSVTDFHANRQLKLSLAAIATIVAALVTSWLSGNIALALVPMLLIVAIVGIFSEEFINLPKYVSESQQAYDSPTRLILSGKGLIGIIDYPRHIFAAKVRTILGRGNDSGRNLKGVAEELQASSSKSFEGIMEESSHLDQLATAITQMSSTIEEVSRNTTDAYDKVKDVQETCDTAINVVSSSQSKIETLANDVENAAGTANKLVADADEIANIMAEIEGIADQTNLLALNAAIEAARAGEQGRGFAVVADEVRTLAGRTQSATEQIRGSVQGLQSTLSSWSQLMLASKENAEQCNSESAQAKNSMDEVIGLMNELGDVTAQISTAAEEQSVVANEITQSVHTISGISHDNTDIAQQVENISVSVFRNVEDIEGLSRTFK</sequence>
<organism evidence="15 16">
    <name type="scientific">Thalassotalea algicola</name>
    <dbReference type="NCBI Taxonomy" id="2716224"/>
    <lineage>
        <taxon>Bacteria</taxon>
        <taxon>Pseudomonadati</taxon>
        <taxon>Pseudomonadota</taxon>
        <taxon>Gammaproteobacteria</taxon>
        <taxon>Alteromonadales</taxon>
        <taxon>Colwelliaceae</taxon>
        <taxon>Thalassotalea</taxon>
    </lineage>
</organism>
<dbReference type="GO" id="GO:0005886">
    <property type="term" value="C:plasma membrane"/>
    <property type="evidence" value="ECO:0007669"/>
    <property type="project" value="UniProtKB-SubCell"/>
</dbReference>
<dbReference type="SUPFAM" id="SSF55785">
    <property type="entry name" value="PYP-like sensor domain (PAS domain)"/>
    <property type="match status" value="1"/>
</dbReference>
<dbReference type="GO" id="GO:0007165">
    <property type="term" value="P:signal transduction"/>
    <property type="evidence" value="ECO:0007669"/>
    <property type="project" value="UniProtKB-KW"/>
</dbReference>
<dbReference type="Pfam" id="PF00015">
    <property type="entry name" value="MCPsignal"/>
    <property type="match status" value="1"/>
</dbReference>
<evidence type="ECO:0000313" key="16">
    <source>
        <dbReference type="Proteomes" id="UP000568664"/>
    </source>
</evidence>
<keyword evidence="2" id="KW-1003">Cell membrane</keyword>
<evidence type="ECO:0000259" key="13">
    <source>
        <dbReference type="PROSITE" id="PS50111"/>
    </source>
</evidence>
<evidence type="ECO:0000256" key="5">
    <source>
        <dbReference type="ARBA" id="ARBA00022519"/>
    </source>
</evidence>
<evidence type="ECO:0000256" key="11">
    <source>
        <dbReference type="PROSITE-ProRule" id="PRU00284"/>
    </source>
</evidence>
<dbReference type="FunFam" id="1.10.287.950:FF:000001">
    <property type="entry name" value="Methyl-accepting chemotaxis sensory transducer"/>
    <property type="match status" value="1"/>
</dbReference>
<dbReference type="PRINTS" id="PR00260">
    <property type="entry name" value="CHEMTRNSDUCR"/>
</dbReference>
<comment type="caution">
    <text evidence="15">The sequence shown here is derived from an EMBL/GenBank/DDBJ whole genome shotgun (WGS) entry which is preliminary data.</text>
</comment>
<evidence type="ECO:0000256" key="7">
    <source>
        <dbReference type="ARBA" id="ARBA00022989"/>
    </source>
</evidence>
<keyword evidence="7 12" id="KW-1133">Transmembrane helix</keyword>
<dbReference type="NCBIfam" id="TIGR00229">
    <property type="entry name" value="sensory_box"/>
    <property type="match status" value="1"/>
</dbReference>
<dbReference type="Gene3D" id="1.10.287.950">
    <property type="entry name" value="Methyl-accepting chemotaxis protein"/>
    <property type="match status" value="1"/>
</dbReference>
<evidence type="ECO:0000259" key="14">
    <source>
        <dbReference type="PROSITE" id="PS50112"/>
    </source>
</evidence>
<dbReference type="InterPro" id="IPR004089">
    <property type="entry name" value="MCPsignal_dom"/>
</dbReference>
<dbReference type="AlphaFoldDB" id="A0A7Y0Q5K2"/>
<name>A0A7Y0Q5K2_9GAMM</name>
<accession>A0A7Y0Q5K2</accession>
<dbReference type="CDD" id="cd11386">
    <property type="entry name" value="MCP_signal"/>
    <property type="match status" value="1"/>
</dbReference>
<dbReference type="InterPro" id="IPR004090">
    <property type="entry name" value="Chemotax_Me-accpt_rcpt"/>
</dbReference>
<dbReference type="Gene3D" id="3.30.450.20">
    <property type="entry name" value="PAS domain"/>
    <property type="match status" value="1"/>
</dbReference>
<dbReference type="GO" id="GO:0052131">
    <property type="term" value="P:positive aerotaxis"/>
    <property type="evidence" value="ECO:0007669"/>
    <property type="project" value="UniProtKB-ARBA"/>
</dbReference>
<evidence type="ECO:0000256" key="8">
    <source>
        <dbReference type="ARBA" id="ARBA00023136"/>
    </source>
</evidence>
<keyword evidence="8 12" id="KW-0472">Membrane</keyword>
<comment type="similarity">
    <text evidence="10">Belongs to the methyl-accepting chemotaxis (MCP) protein family.</text>
</comment>
<dbReference type="SMART" id="SM00283">
    <property type="entry name" value="MA"/>
    <property type="match status" value="1"/>
</dbReference>